<dbReference type="SUPFAM" id="SSF57196">
    <property type="entry name" value="EGF/Laminin"/>
    <property type="match status" value="2"/>
</dbReference>
<name>A0A8S3Q0M1_MYTED</name>
<dbReference type="CDD" id="cd00054">
    <property type="entry name" value="EGF_CA"/>
    <property type="match status" value="2"/>
</dbReference>
<dbReference type="InterPro" id="IPR001881">
    <property type="entry name" value="EGF-like_Ca-bd_dom"/>
</dbReference>
<keyword evidence="3" id="KW-0677">Repeat</keyword>
<evidence type="ECO:0000256" key="4">
    <source>
        <dbReference type="ARBA" id="ARBA00023157"/>
    </source>
</evidence>
<feature type="disulfide bond" evidence="6">
    <location>
        <begin position="133"/>
        <end position="142"/>
    </location>
</feature>
<sequence>MDNVRTLPLDICVPVNMDYSVNIVRETVGRTIVAMEHAQIIIKPTDVIVTADIQDHIVNKKCSNNNFAKYSFPVIDNCNPDPCMHGVCHNTLTHFSCRCKRGYQGLTCNQDCSTNPCMFGTCHTSPTGYVCTCIVGYSGHTCNKAPPVLSTRTLGETSTLTTTLGETSTLTTTSFVCTDSPYVTCSDQHVCADLSLRRLCPLSCGLCRKYQNSATPTTWLQIPGKSSATPTTWLQNPGKISATPTTWLHVPGKNSVTPTTWLHVLGK</sequence>
<evidence type="ECO:0000313" key="8">
    <source>
        <dbReference type="EMBL" id="CAG2190207.1"/>
    </source>
</evidence>
<dbReference type="GO" id="GO:0005509">
    <property type="term" value="F:calcium ion binding"/>
    <property type="evidence" value="ECO:0007669"/>
    <property type="project" value="InterPro"/>
</dbReference>
<dbReference type="PANTHER" id="PTHR12916:SF4">
    <property type="entry name" value="UNINFLATABLE, ISOFORM C"/>
    <property type="match status" value="1"/>
</dbReference>
<evidence type="ECO:0000313" key="9">
    <source>
        <dbReference type="Proteomes" id="UP000683360"/>
    </source>
</evidence>
<dbReference type="OrthoDB" id="10045365at2759"/>
<dbReference type="PROSITE" id="PS01186">
    <property type="entry name" value="EGF_2"/>
    <property type="match status" value="1"/>
</dbReference>
<dbReference type="Gene3D" id="2.10.25.10">
    <property type="entry name" value="Laminin"/>
    <property type="match status" value="2"/>
</dbReference>
<dbReference type="SMART" id="SM00181">
    <property type="entry name" value="EGF"/>
    <property type="match status" value="2"/>
</dbReference>
<dbReference type="PROSITE" id="PS50026">
    <property type="entry name" value="EGF_3"/>
    <property type="match status" value="2"/>
</dbReference>
<evidence type="ECO:0000256" key="1">
    <source>
        <dbReference type="ARBA" id="ARBA00022536"/>
    </source>
</evidence>
<dbReference type="GO" id="GO:0005112">
    <property type="term" value="F:Notch binding"/>
    <property type="evidence" value="ECO:0007669"/>
    <property type="project" value="TreeGrafter"/>
</dbReference>
<feature type="disulfide bond" evidence="6">
    <location>
        <begin position="112"/>
        <end position="122"/>
    </location>
</feature>
<dbReference type="GO" id="GO:0007219">
    <property type="term" value="P:Notch signaling pathway"/>
    <property type="evidence" value="ECO:0007669"/>
    <property type="project" value="TreeGrafter"/>
</dbReference>
<keyword evidence="2" id="KW-0732">Signal</keyword>
<feature type="domain" description="EGF-like" evidence="7">
    <location>
        <begin position="74"/>
        <end position="109"/>
    </location>
</feature>
<dbReference type="PROSITE" id="PS00022">
    <property type="entry name" value="EGF_1"/>
    <property type="match status" value="2"/>
</dbReference>
<feature type="disulfide bond" evidence="6">
    <location>
        <begin position="78"/>
        <end position="88"/>
    </location>
</feature>
<keyword evidence="5" id="KW-0325">Glycoprotein</keyword>
<dbReference type="InterPro" id="IPR000742">
    <property type="entry name" value="EGF"/>
</dbReference>
<dbReference type="EMBL" id="CAJPWZ010000318">
    <property type="protein sequence ID" value="CAG2190207.1"/>
    <property type="molecule type" value="Genomic_DNA"/>
</dbReference>
<evidence type="ECO:0000256" key="3">
    <source>
        <dbReference type="ARBA" id="ARBA00022737"/>
    </source>
</evidence>
<feature type="domain" description="EGF-like" evidence="7">
    <location>
        <begin position="110"/>
        <end position="143"/>
    </location>
</feature>
<dbReference type="Pfam" id="PF00008">
    <property type="entry name" value="EGF"/>
    <property type="match status" value="1"/>
</dbReference>
<reference evidence="8" key="1">
    <citation type="submission" date="2021-03" db="EMBL/GenBank/DDBJ databases">
        <authorList>
            <person name="Bekaert M."/>
        </authorList>
    </citation>
    <scope>NUCLEOTIDE SEQUENCE</scope>
</reference>
<dbReference type="PROSITE" id="PS00010">
    <property type="entry name" value="ASX_HYDROXYL"/>
    <property type="match status" value="1"/>
</dbReference>
<dbReference type="AlphaFoldDB" id="A0A8S3Q0M1"/>
<keyword evidence="9" id="KW-1185">Reference proteome</keyword>
<evidence type="ECO:0000256" key="2">
    <source>
        <dbReference type="ARBA" id="ARBA00022729"/>
    </source>
</evidence>
<comment type="caution">
    <text evidence="8">The sequence shown here is derived from an EMBL/GenBank/DDBJ whole genome shotgun (WGS) entry which is preliminary data.</text>
</comment>
<protein>
    <submittedName>
        <fullName evidence="8">NOTCH1</fullName>
    </submittedName>
</protein>
<proteinExistence type="predicted"/>
<dbReference type="InterPro" id="IPR000152">
    <property type="entry name" value="EGF-type_Asp/Asn_hydroxyl_site"/>
</dbReference>
<dbReference type="PANTHER" id="PTHR12916">
    <property type="entry name" value="CYTOCHROME C OXIDASE POLYPEPTIDE VIC-2"/>
    <property type="match status" value="1"/>
</dbReference>
<evidence type="ECO:0000259" key="7">
    <source>
        <dbReference type="PROSITE" id="PS50026"/>
    </source>
</evidence>
<organism evidence="8 9">
    <name type="scientific">Mytilus edulis</name>
    <name type="common">Blue mussel</name>
    <dbReference type="NCBI Taxonomy" id="6550"/>
    <lineage>
        <taxon>Eukaryota</taxon>
        <taxon>Metazoa</taxon>
        <taxon>Spiralia</taxon>
        <taxon>Lophotrochozoa</taxon>
        <taxon>Mollusca</taxon>
        <taxon>Bivalvia</taxon>
        <taxon>Autobranchia</taxon>
        <taxon>Pteriomorphia</taxon>
        <taxon>Mytilida</taxon>
        <taxon>Mytiloidea</taxon>
        <taxon>Mytilidae</taxon>
        <taxon>Mytilinae</taxon>
        <taxon>Mytilus</taxon>
    </lineage>
</organism>
<evidence type="ECO:0000256" key="6">
    <source>
        <dbReference type="PROSITE-ProRule" id="PRU00076"/>
    </source>
</evidence>
<feature type="disulfide bond" evidence="6">
    <location>
        <begin position="99"/>
        <end position="108"/>
    </location>
</feature>
<gene>
    <name evidence="8" type="ORF">MEDL_5497</name>
</gene>
<accession>A0A8S3Q0M1</accession>
<keyword evidence="1 6" id="KW-0245">EGF-like domain</keyword>
<keyword evidence="4 6" id="KW-1015">Disulfide bond</keyword>
<comment type="caution">
    <text evidence="6">Lacks conserved residue(s) required for the propagation of feature annotation.</text>
</comment>
<dbReference type="Proteomes" id="UP000683360">
    <property type="component" value="Unassembled WGS sequence"/>
</dbReference>
<dbReference type="SMART" id="SM00179">
    <property type="entry name" value="EGF_CA"/>
    <property type="match status" value="2"/>
</dbReference>
<evidence type="ECO:0000256" key="5">
    <source>
        <dbReference type="ARBA" id="ARBA00023180"/>
    </source>
</evidence>
<dbReference type="FunFam" id="2.10.25.10:FF:000173">
    <property type="entry name" value="Neurogenic locus notch protein 2"/>
    <property type="match status" value="1"/>
</dbReference>